<protein>
    <submittedName>
        <fullName evidence="1">Uncharacterized protein</fullName>
    </submittedName>
</protein>
<accession>A0A0E9QQR9</accession>
<proteinExistence type="predicted"/>
<name>A0A0E9QQR9_ANGAN</name>
<reference evidence="1" key="1">
    <citation type="submission" date="2014-11" db="EMBL/GenBank/DDBJ databases">
        <authorList>
            <person name="Amaro Gonzalez C."/>
        </authorList>
    </citation>
    <scope>NUCLEOTIDE SEQUENCE</scope>
</reference>
<organism evidence="1">
    <name type="scientific">Anguilla anguilla</name>
    <name type="common">European freshwater eel</name>
    <name type="synonym">Muraena anguilla</name>
    <dbReference type="NCBI Taxonomy" id="7936"/>
    <lineage>
        <taxon>Eukaryota</taxon>
        <taxon>Metazoa</taxon>
        <taxon>Chordata</taxon>
        <taxon>Craniata</taxon>
        <taxon>Vertebrata</taxon>
        <taxon>Euteleostomi</taxon>
        <taxon>Actinopterygii</taxon>
        <taxon>Neopterygii</taxon>
        <taxon>Teleostei</taxon>
        <taxon>Anguilliformes</taxon>
        <taxon>Anguillidae</taxon>
        <taxon>Anguilla</taxon>
    </lineage>
</organism>
<reference evidence="1" key="2">
    <citation type="journal article" date="2015" name="Fish Shellfish Immunol.">
        <title>Early steps in the European eel (Anguilla anguilla)-Vibrio vulnificus interaction in the gills: Role of the RtxA13 toxin.</title>
        <authorList>
            <person name="Callol A."/>
            <person name="Pajuelo D."/>
            <person name="Ebbesson L."/>
            <person name="Teles M."/>
            <person name="MacKenzie S."/>
            <person name="Amaro C."/>
        </authorList>
    </citation>
    <scope>NUCLEOTIDE SEQUENCE</scope>
</reference>
<evidence type="ECO:0000313" key="1">
    <source>
        <dbReference type="EMBL" id="JAH18443.1"/>
    </source>
</evidence>
<sequence length="27" mass="3390">MSYPRRTDRCLSQMFWVFCFCRRSDVV</sequence>
<dbReference type="EMBL" id="GBXM01090134">
    <property type="protein sequence ID" value="JAH18443.1"/>
    <property type="molecule type" value="Transcribed_RNA"/>
</dbReference>
<dbReference type="AlphaFoldDB" id="A0A0E9QQR9"/>